<keyword evidence="8" id="KW-0175">Coiled coil</keyword>
<dbReference type="RefSeq" id="WP_146507189.1">
    <property type="nucleotide sequence ID" value="NZ_SIHI01000001.1"/>
</dbReference>
<dbReference type="GO" id="GO:0009330">
    <property type="term" value="C:DNA topoisomerase type II (double strand cut, ATP-hydrolyzing) complex"/>
    <property type="evidence" value="ECO:0007669"/>
    <property type="project" value="TreeGrafter"/>
</dbReference>
<dbReference type="InterPro" id="IPR035516">
    <property type="entry name" value="Gyrase/topoIV_suA_C"/>
</dbReference>
<keyword evidence="4 7" id="KW-0799">Topoisomerase</keyword>
<dbReference type="Gene3D" id="3.90.199.10">
    <property type="entry name" value="Topoisomerase II, domain 5"/>
    <property type="match status" value="1"/>
</dbReference>
<dbReference type="InterPro" id="IPR050220">
    <property type="entry name" value="Type_II_DNA_Topoisomerases"/>
</dbReference>
<evidence type="ECO:0000256" key="5">
    <source>
        <dbReference type="ARBA" id="ARBA00023125"/>
    </source>
</evidence>
<dbReference type="GO" id="GO:0005737">
    <property type="term" value="C:cytoplasm"/>
    <property type="evidence" value="ECO:0007669"/>
    <property type="project" value="TreeGrafter"/>
</dbReference>
<evidence type="ECO:0000313" key="11">
    <source>
        <dbReference type="Proteomes" id="UP000317243"/>
    </source>
</evidence>
<dbReference type="SUPFAM" id="SSF101904">
    <property type="entry name" value="GyrA/ParC C-terminal domain-like"/>
    <property type="match status" value="1"/>
</dbReference>
<dbReference type="GO" id="GO:0006265">
    <property type="term" value="P:DNA topological change"/>
    <property type="evidence" value="ECO:0007669"/>
    <property type="project" value="UniProtKB-UniRule"/>
</dbReference>
<dbReference type="AlphaFoldDB" id="A0A5C5X3H2"/>
<dbReference type="Gene3D" id="3.30.1360.40">
    <property type="match status" value="1"/>
</dbReference>
<sequence length="790" mass="88862">MVARNGSNSDADGSENGDQLQFVSISGETRRRYLNYAMSVIMSRALPDVRDGLKPVQRRIMYTMYHDLRLTADAKYRKCAKIVGDTTGNYHPHGDEAVYDALVRLAQDFTYREPLVDGQGNFGNVMGLPAAARRYTEAKLTAIAERLMSELRYETVEMRPTYDATRDEPTVLPSQYPNLLVNGSQGIAVGMATNMPPHNLGEVIKAAIYLVDHPEATVANVRKYIKGPDFPLGGRIVTDSVELRKIYEEGRGAIKVRGEWKYDTEKKKEIKNRLVIHSIPYGVETGGLVNSLGDIRDSRKLPQLVDVADESDGEQGLRIVLHIKSGTDPETVMSYMYKHTRLEENFSYNATCLVPDEHGVLVPHRCSLVELLQHFLDFRFITVRRRFEYLLAQLERRIHILEGFVIIFDDLEEALRIIRKSTGKQDACQKLVKAFPLDEEQATAILELQLYRISSLEIDKIREELEEKQAEAARIRKILKSDAQLWKEVQAELKELGDQFKSKRRTALGSSDEITEFDPQAYIVRENTNVVVTNEGWVRRLGKISSVAKLRVRDGDEILGVYPGSTLENVIMFSSDGTAYTIPMDQIPPSTGYGEPLSKHFKLSDGAAIIAGLTTDPRFTPEDVEYEDYPPEPYLFIATAHGQVMRMSLSQFRAPSTKNGRKYCRLAAGDRVVHVEVMNEEDTVFLISKEARLIHFAVADVPILNSAGRGVRGLKLTDEEDQVLAAKRLSRPSDVLKIVNENGKELSFGQMKYNVTGRGGKGVKTSQRTGIQAVIRPEIELVDWTSLGEE</sequence>
<dbReference type="InterPro" id="IPR013757">
    <property type="entry name" value="Topo_IIA_A_a_sf"/>
</dbReference>
<dbReference type="PANTHER" id="PTHR43493">
    <property type="entry name" value="DNA GYRASE/TOPOISOMERASE SUBUNIT A"/>
    <property type="match status" value="1"/>
</dbReference>
<comment type="similarity">
    <text evidence="2">Belongs to the type II topoisomerase GyrA/ParC subunit family.</text>
</comment>
<evidence type="ECO:0000256" key="1">
    <source>
        <dbReference type="ARBA" id="ARBA00000185"/>
    </source>
</evidence>
<accession>A0A5C5X3H2</accession>
<dbReference type="Pfam" id="PF00521">
    <property type="entry name" value="DNA_topoisoIV"/>
    <property type="match status" value="1"/>
</dbReference>
<dbReference type="Gene3D" id="1.10.268.10">
    <property type="entry name" value="Topoisomerase, domain 3"/>
    <property type="match status" value="1"/>
</dbReference>
<keyword evidence="5 7" id="KW-0238">DNA-binding</keyword>
<evidence type="ECO:0000256" key="3">
    <source>
        <dbReference type="ARBA" id="ARBA00012895"/>
    </source>
</evidence>
<dbReference type="CDD" id="cd00187">
    <property type="entry name" value="TOP4c"/>
    <property type="match status" value="1"/>
</dbReference>
<keyword evidence="6 7" id="KW-0413">Isomerase</keyword>
<dbReference type="PANTHER" id="PTHR43493:SF5">
    <property type="entry name" value="DNA GYRASE SUBUNIT A, CHLOROPLASTIC_MITOCHONDRIAL"/>
    <property type="match status" value="1"/>
</dbReference>
<dbReference type="InterPro" id="IPR013758">
    <property type="entry name" value="Topo_IIA_A/C_ab"/>
</dbReference>
<feature type="domain" description="Topo IIA-type catalytic" evidence="9">
    <location>
        <begin position="46"/>
        <end position="522"/>
    </location>
</feature>
<dbReference type="EMBL" id="SIHI01000001">
    <property type="protein sequence ID" value="TWT57348.1"/>
    <property type="molecule type" value="Genomic_DNA"/>
</dbReference>
<feature type="coiled-coil region" evidence="8">
    <location>
        <begin position="451"/>
        <end position="482"/>
    </location>
</feature>
<evidence type="ECO:0000313" key="10">
    <source>
        <dbReference type="EMBL" id="TWT57348.1"/>
    </source>
</evidence>
<dbReference type="NCBIfam" id="NF004044">
    <property type="entry name" value="PRK05561.1"/>
    <property type="match status" value="1"/>
</dbReference>
<dbReference type="GO" id="GO:0005524">
    <property type="term" value="F:ATP binding"/>
    <property type="evidence" value="ECO:0007669"/>
    <property type="project" value="InterPro"/>
</dbReference>
<organism evidence="10 11">
    <name type="scientific">Thalassoglobus neptunius</name>
    <dbReference type="NCBI Taxonomy" id="1938619"/>
    <lineage>
        <taxon>Bacteria</taxon>
        <taxon>Pseudomonadati</taxon>
        <taxon>Planctomycetota</taxon>
        <taxon>Planctomycetia</taxon>
        <taxon>Planctomycetales</taxon>
        <taxon>Planctomycetaceae</taxon>
        <taxon>Thalassoglobus</taxon>
    </lineage>
</organism>
<dbReference type="Proteomes" id="UP000317243">
    <property type="component" value="Unassembled WGS sequence"/>
</dbReference>
<evidence type="ECO:0000256" key="7">
    <source>
        <dbReference type="PROSITE-ProRule" id="PRU01384"/>
    </source>
</evidence>
<dbReference type="OrthoDB" id="9806486at2"/>
<dbReference type="PROSITE" id="PS52040">
    <property type="entry name" value="TOPO_IIA"/>
    <property type="match status" value="1"/>
</dbReference>
<proteinExistence type="inferred from homology"/>
<dbReference type="SUPFAM" id="SSF56719">
    <property type="entry name" value="Type II DNA topoisomerase"/>
    <property type="match status" value="1"/>
</dbReference>
<protein>
    <recommendedName>
        <fullName evidence="3">DNA topoisomerase (ATP-hydrolyzing)</fullName>
        <ecNumber evidence="3">5.6.2.2</ecNumber>
    </recommendedName>
</protein>
<dbReference type="GO" id="GO:0003918">
    <property type="term" value="F:DNA topoisomerase type II (double strand cut, ATP-hydrolyzing) activity"/>
    <property type="evidence" value="ECO:0007669"/>
    <property type="project" value="UniProtKB-EC"/>
</dbReference>
<comment type="catalytic activity">
    <reaction evidence="1 7">
        <text>ATP-dependent breakage, passage and rejoining of double-stranded DNA.</text>
        <dbReference type="EC" id="5.6.2.2"/>
    </reaction>
</comment>
<dbReference type="SMART" id="SM00434">
    <property type="entry name" value="TOP4c"/>
    <property type="match status" value="1"/>
</dbReference>
<dbReference type="InterPro" id="IPR002205">
    <property type="entry name" value="Topo_IIA_dom_A"/>
</dbReference>
<dbReference type="InterPro" id="IPR013760">
    <property type="entry name" value="Topo_IIA-like_dom_sf"/>
</dbReference>
<evidence type="ECO:0000256" key="8">
    <source>
        <dbReference type="SAM" id="Coils"/>
    </source>
</evidence>
<dbReference type="Gene3D" id="2.120.10.90">
    <property type="entry name" value="DNA gyrase/topoisomerase IV, subunit A, C-terminal"/>
    <property type="match status" value="1"/>
</dbReference>
<dbReference type="GO" id="GO:0003677">
    <property type="term" value="F:DNA binding"/>
    <property type="evidence" value="ECO:0007669"/>
    <property type="project" value="UniProtKB-UniRule"/>
</dbReference>
<gene>
    <name evidence="10" type="primary">gyrA_1</name>
    <name evidence="10" type="ORF">KOR42_07080</name>
</gene>
<evidence type="ECO:0000256" key="6">
    <source>
        <dbReference type="ARBA" id="ARBA00023235"/>
    </source>
</evidence>
<reference evidence="10 11" key="1">
    <citation type="submission" date="2019-02" db="EMBL/GenBank/DDBJ databases">
        <title>Deep-cultivation of Planctomycetes and their phenomic and genomic characterization uncovers novel biology.</title>
        <authorList>
            <person name="Wiegand S."/>
            <person name="Jogler M."/>
            <person name="Boedeker C."/>
            <person name="Pinto D."/>
            <person name="Vollmers J."/>
            <person name="Rivas-Marin E."/>
            <person name="Kohn T."/>
            <person name="Peeters S.H."/>
            <person name="Heuer A."/>
            <person name="Rast P."/>
            <person name="Oberbeckmann S."/>
            <person name="Bunk B."/>
            <person name="Jeske O."/>
            <person name="Meyerdierks A."/>
            <person name="Storesund J.E."/>
            <person name="Kallscheuer N."/>
            <person name="Luecker S."/>
            <person name="Lage O.M."/>
            <person name="Pohl T."/>
            <person name="Merkel B.J."/>
            <person name="Hornburger P."/>
            <person name="Mueller R.-W."/>
            <person name="Bruemmer F."/>
            <person name="Labrenz M."/>
            <person name="Spormann A.M."/>
            <person name="Op Den Camp H."/>
            <person name="Overmann J."/>
            <person name="Amann R."/>
            <person name="Jetten M.S.M."/>
            <person name="Mascher T."/>
            <person name="Medema M.H."/>
            <person name="Devos D.P."/>
            <person name="Kaster A.-K."/>
            <person name="Ovreas L."/>
            <person name="Rohde M."/>
            <person name="Galperin M.Y."/>
            <person name="Jogler C."/>
        </authorList>
    </citation>
    <scope>NUCLEOTIDE SEQUENCE [LARGE SCALE GENOMIC DNA]</scope>
    <source>
        <strain evidence="10 11">KOR42</strain>
    </source>
</reference>
<evidence type="ECO:0000256" key="2">
    <source>
        <dbReference type="ARBA" id="ARBA00008263"/>
    </source>
</evidence>
<keyword evidence="11" id="KW-1185">Reference proteome</keyword>
<feature type="active site" description="O-(5'-phospho-DNA)-tyrosine intermediate" evidence="7">
    <location>
        <position position="135"/>
    </location>
</feature>
<name>A0A5C5X3H2_9PLAN</name>
<evidence type="ECO:0000256" key="4">
    <source>
        <dbReference type="ARBA" id="ARBA00023029"/>
    </source>
</evidence>
<comment type="caution">
    <text evidence="10">The sequence shown here is derived from an EMBL/GenBank/DDBJ whole genome shotgun (WGS) entry which is preliminary data.</text>
</comment>
<dbReference type="Pfam" id="PF03989">
    <property type="entry name" value="DNA_gyraseA_C"/>
    <property type="match status" value="3"/>
</dbReference>
<dbReference type="InterPro" id="IPR006691">
    <property type="entry name" value="GyrA/parC_rep"/>
</dbReference>
<evidence type="ECO:0000259" key="9">
    <source>
        <dbReference type="PROSITE" id="PS52040"/>
    </source>
</evidence>
<dbReference type="EC" id="5.6.2.2" evidence="3"/>